<name>A0A5J4WB89_9EUKA</name>
<feature type="compositionally biased region" description="Acidic residues" evidence="2">
    <location>
        <begin position="818"/>
        <end position="831"/>
    </location>
</feature>
<feature type="compositionally biased region" description="Polar residues" evidence="2">
    <location>
        <begin position="453"/>
        <end position="463"/>
    </location>
</feature>
<feature type="region of interest" description="Disordered" evidence="2">
    <location>
        <begin position="644"/>
        <end position="712"/>
    </location>
</feature>
<organism evidence="4 5">
    <name type="scientific">Streblomastix strix</name>
    <dbReference type="NCBI Taxonomy" id="222440"/>
    <lineage>
        <taxon>Eukaryota</taxon>
        <taxon>Metamonada</taxon>
        <taxon>Preaxostyla</taxon>
        <taxon>Oxymonadida</taxon>
        <taxon>Streblomastigidae</taxon>
        <taxon>Streblomastix</taxon>
    </lineage>
</organism>
<dbReference type="Proteomes" id="UP000324800">
    <property type="component" value="Unassembled WGS sequence"/>
</dbReference>
<feature type="compositionally biased region" description="Low complexity" evidence="2">
    <location>
        <begin position="498"/>
        <end position="509"/>
    </location>
</feature>
<feature type="compositionally biased region" description="Acidic residues" evidence="2">
    <location>
        <begin position="1029"/>
        <end position="1054"/>
    </location>
</feature>
<feature type="compositionally biased region" description="Basic residues" evidence="2">
    <location>
        <begin position="1071"/>
        <end position="1088"/>
    </location>
</feature>
<feature type="compositionally biased region" description="Basic and acidic residues" evidence="2">
    <location>
        <begin position="955"/>
        <end position="971"/>
    </location>
</feature>
<evidence type="ECO:0000313" key="5">
    <source>
        <dbReference type="Proteomes" id="UP000324800"/>
    </source>
</evidence>
<reference evidence="4 5" key="1">
    <citation type="submission" date="2019-03" db="EMBL/GenBank/DDBJ databases">
        <title>Single cell metagenomics reveals metabolic interactions within the superorganism composed of flagellate Streblomastix strix and complex community of Bacteroidetes bacteria on its surface.</title>
        <authorList>
            <person name="Treitli S.C."/>
            <person name="Kolisko M."/>
            <person name="Husnik F."/>
            <person name="Keeling P."/>
            <person name="Hampl V."/>
        </authorList>
    </citation>
    <scope>NUCLEOTIDE SEQUENCE [LARGE SCALE GENOMIC DNA]</scope>
    <source>
        <strain evidence="4">ST1C</strain>
    </source>
</reference>
<evidence type="ECO:0000259" key="3">
    <source>
        <dbReference type="Pfam" id="PF03914"/>
    </source>
</evidence>
<feature type="region of interest" description="Disordered" evidence="2">
    <location>
        <begin position="447"/>
        <end position="523"/>
    </location>
</feature>
<feature type="compositionally biased region" description="Acidic residues" evidence="2">
    <location>
        <begin position="479"/>
        <end position="490"/>
    </location>
</feature>
<dbReference type="PANTHER" id="PTHR12048:SF0">
    <property type="entry name" value="CCAAT_ENHANCER-BINDING PROTEIN ZETA"/>
    <property type="match status" value="1"/>
</dbReference>
<dbReference type="AlphaFoldDB" id="A0A5J4WB89"/>
<feature type="compositionally biased region" description="Basic and acidic residues" evidence="2">
    <location>
        <begin position="649"/>
        <end position="691"/>
    </location>
</feature>
<evidence type="ECO:0000256" key="1">
    <source>
        <dbReference type="ARBA" id="ARBA00007797"/>
    </source>
</evidence>
<accession>A0A5J4WB89</accession>
<gene>
    <name evidence="4" type="ORF">EZS28_012259</name>
</gene>
<dbReference type="PANTHER" id="PTHR12048">
    <property type="entry name" value="CCAAT-BINDING FACTOR-RELATED"/>
    <property type="match status" value="1"/>
</dbReference>
<proteinExistence type="inferred from homology"/>
<dbReference type="EMBL" id="SNRW01002620">
    <property type="protein sequence ID" value="KAA6392214.1"/>
    <property type="molecule type" value="Genomic_DNA"/>
</dbReference>
<feature type="compositionally biased region" description="Acidic residues" evidence="2">
    <location>
        <begin position="848"/>
        <end position="877"/>
    </location>
</feature>
<sequence length="1088" mass="125938">MTKARTAAEVAHDPHLTISDKLATLSLMGQEMETNYEGENAVRSILTFMKRADRRIGSLAMQSLCELFTTTLLPRGRELQTDSEYEVKIRELYSTFLRVTADRARDSIMHLKGHAIRVLGELAVFPEQQKEVLSLLVNKLGDSEKQAASRAYNMLCIVTKRRPILLTAIVDEIERLIFRPHIPMHAQFYGVVVLNALQLDKKRDSEVAQKMLRIYFLLFDDIFKRRDVQFKMQSIGEEKKSKKQKKKEEKLKIKKSARSNSNVKQKEKEIAPTHEQVLENKLLTAVISGVSKVYSIAKVTSAQFEKHLDSLYRAAHSNSLATSLRALMLLEKILYPQGPLPDRYYTSMYDLLYSQSIMSETNTHPALLGLIYKSCKIDSHTQRTASFVKRLLQQSLIQIPTFTIGALMVVAELLSENRALFHSLLTGKEDEGITVVKADNELSSMKKDKVKQLNKQSVQNVGQKSGKLIEIKEEKDEVKSEEEDDDNEDNLTEKQIKSNNSTNNSNITSLHSDKYDPSKRNPRYSGADATGLWEIRILASHYHPTVSHLANQILQAGLIESQKLEKIRKLSYEKDIRSGIAVKQEGNDVKLDIEKQKVDNKEIINMNDLDSINALDMLKVNYTSDPFEDFSLSAFLNRFAFKNPKKKKKEEEEQKNENKKDQKKLEKDSNKKKNEQIDSKIKIEKQDISDKESEDEEVNPFDNNNDDDLMNAKSFLPKHTNQQQPSINLQQIQQSNITLHSSEHRLNSIEFTKQSQSDVAPHEQFFFKYFAENPAMQRRKRIIEKKQEEKERKAKLKKKLEKDSKLKSRKERRSRFGDDEDDDEIEDDELDAYLQKLEDEAVGKAGSDDDDDEDDEDIMDYDNDEEMNEFDGDEQGDDNSVIESDSDTQKNKTLKGKKKDKQIIKDKQQDKDQNFIESDDQDQDEDEDSSQSSDDFNSDLSIEGDSSESNDENGIIEKEKKKEKENDELQIIKDNINNNKQKDKGNIKKLSFDMKQQSEEKVNKKQRKKMDKDDEFAMTKQKRKRNFADSDDDDDDDDDELQENDFDIDEENDEIENKQIFNEKTKDKEKHNKQKQKKNKRNKSQKNR</sequence>
<feature type="region of interest" description="Disordered" evidence="2">
    <location>
        <begin position="235"/>
        <end position="270"/>
    </location>
</feature>
<feature type="compositionally biased region" description="Acidic residues" evidence="2">
    <location>
        <begin position="917"/>
        <end position="929"/>
    </location>
</feature>
<evidence type="ECO:0000256" key="2">
    <source>
        <dbReference type="SAM" id="MobiDB-lite"/>
    </source>
</evidence>
<feature type="region of interest" description="Disordered" evidence="2">
    <location>
        <begin position="782"/>
        <end position="1088"/>
    </location>
</feature>
<dbReference type="SUPFAM" id="SSF48371">
    <property type="entry name" value="ARM repeat"/>
    <property type="match status" value="1"/>
</dbReference>
<feature type="compositionally biased region" description="Acidic residues" evidence="2">
    <location>
        <begin position="692"/>
        <end position="709"/>
    </location>
</feature>
<feature type="domain" description="CCAAT-binding factor" evidence="3">
    <location>
        <begin position="323"/>
        <end position="550"/>
    </location>
</feature>
<dbReference type="Pfam" id="PF03914">
    <property type="entry name" value="CBF"/>
    <property type="match status" value="1"/>
</dbReference>
<dbReference type="OrthoDB" id="28947at2759"/>
<protein>
    <submittedName>
        <fullName evidence="4">Putative CCAAT/enhancer-binding protein zeta</fullName>
    </submittedName>
</protein>
<dbReference type="InterPro" id="IPR005612">
    <property type="entry name" value="CCAAT-binding_factor"/>
</dbReference>
<dbReference type="InterPro" id="IPR016024">
    <property type="entry name" value="ARM-type_fold"/>
</dbReference>
<evidence type="ECO:0000313" key="4">
    <source>
        <dbReference type="EMBL" id="KAA6392214.1"/>
    </source>
</evidence>
<comment type="caution">
    <text evidence="4">The sequence shown here is derived from an EMBL/GenBank/DDBJ whole genome shotgun (WGS) entry which is preliminary data.</text>
</comment>
<feature type="compositionally biased region" description="Basic and acidic residues" evidence="2">
    <location>
        <begin position="980"/>
        <end position="1003"/>
    </location>
</feature>
<feature type="compositionally biased region" description="Basic and acidic residues" evidence="2">
    <location>
        <begin position="236"/>
        <end position="251"/>
    </location>
</feature>
<dbReference type="GO" id="GO:0005634">
    <property type="term" value="C:nucleus"/>
    <property type="evidence" value="ECO:0007669"/>
    <property type="project" value="TreeGrafter"/>
</dbReference>
<feature type="compositionally biased region" description="Basic and acidic residues" evidence="2">
    <location>
        <begin position="467"/>
        <end position="478"/>
    </location>
</feature>
<comment type="similarity">
    <text evidence="1">Belongs to the CBF/MAK21 family.</text>
</comment>
<dbReference type="InterPro" id="IPR040155">
    <property type="entry name" value="CEBPZ/Mak21-like"/>
</dbReference>
<feature type="compositionally biased region" description="Basic and acidic residues" evidence="2">
    <location>
        <begin position="1055"/>
        <end position="1070"/>
    </location>
</feature>
<feature type="compositionally biased region" description="Basic and acidic residues" evidence="2">
    <location>
        <begin position="901"/>
        <end position="914"/>
    </location>
</feature>